<name>A0A8S1D9A7_9INSE</name>
<comment type="similarity">
    <text evidence="1">Belongs to the DEAD box helicase family. DEAH subfamily.</text>
</comment>
<dbReference type="InterPro" id="IPR007502">
    <property type="entry name" value="Helicase-assoc_dom"/>
</dbReference>
<dbReference type="EC" id="3.6.4.13" evidence="2"/>
<dbReference type="Pfam" id="PF21010">
    <property type="entry name" value="HA2_C"/>
    <property type="match status" value="1"/>
</dbReference>
<dbReference type="InterPro" id="IPR027417">
    <property type="entry name" value="P-loop_NTPase"/>
</dbReference>
<dbReference type="OrthoDB" id="5600252at2759"/>
<dbReference type="Proteomes" id="UP000494165">
    <property type="component" value="Unassembled WGS sequence"/>
</dbReference>
<dbReference type="GO" id="GO:0051880">
    <property type="term" value="F:G-quadruplex DNA binding"/>
    <property type="evidence" value="ECO:0007669"/>
    <property type="project" value="TreeGrafter"/>
</dbReference>
<dbReference type="Pfam" id="PF26026">
    <property type="entry name" value="RNA_hel_CTD"/>
    <property type="match status" value="1"/>
</dbReference>
<dbReference type="Gene3D" id="1.20.120.1080">
    <property type="match status" value="1"/>
</dbReference>
<comment type="caution">
    <text evidence="10">The sequence shown here is derived from an EMBL/GenBank/DDBJ whole genome shotgun (WGS) entry which is preliminary data.</text>
</comment>
<dbReference type="InterPro" id="IPR014001">
    <property type="entry name" value="Helicase_ATP-bd"/>
</dbReference>
<dbReference type="SMART" id="SM00487">
    <property type="entry name" value="DEXDc"/>
    <property type="match status" value="1"/>
</dbReference>
<dbReference type="InterPro" id="IPR001650">
    <property type="entry name" value="Helicase_C-like"/>
</dbReference>
<feature type="region of interest" description="Disordered" evidence="7">
    <location>
        <begin position="110"/>
        <end position="132"/>
    </location>
</feature>
<organism evidence="10 11">
    <name type="scientific">Cloeon dipterum</name>
    <dbReference type="NCBI Taxonomy" id="197152"/>
    <lineage>
        <taxon>Eukaryota</taxon>
        <taxon>Metazoa</taxon>
        <taxon>Ecdysozoa</taxon>
        <taxon>Arthropoda</taxon>
        <taxon>Hexapoda</taxon>
        <taxon>Insecta</taxon>
        <taxon>Pterygota</taxon>
        <taxon>Palaeoptera</taxon>
        <taxon>Ephemeroptera</taxon>
        <taxon>Pisciforma</taxon>
        <taxon>Baetidae</taxon>
        <taxon>Cloeon</taxon>
    </lineage>
</organism>
<evidence type="ECO:0000313" key="10">
    <source>
        <dbReference type="EMBL" id="CAB3376909.1"/>
    </source>
</evidence>
<gene>
    <name evidence="10" type="ORF">CLODIP_2_CD03142</name>
</gene>
<feature type="region of interest" description="Disordered" evidence="7">
    <location>
        <begin position="43"/>
        <end position="90"/>
    </location>
</feature>
<evidence type="ECO:0000256" key="5">
    <source>
        <dbReference type="ARBA" id="ARBA00022806"/>
    </source>
</evidence>
<keyword evidence="3" id="KW-0547">Nucleotide-binding</keyword>
<dbReference type="Pfam" id="PF00270">
    <property type="entry name" value="DEAD"/>
    <property type="match status" value="1"/>
</dbReference>
<dbReference type="InterPro" id="IPR059023">
    <property type="entry name" value="RNA_hel_CTD"/>
</dbReference>
<dbReference type="InterPro" id="IPR011709">
    <property type="entry name" value="DEAD-box_helicase_OB_fold"/>
</dbReference>
<evidence type="ECO:0000259" key="9">
    <source>
        <dbReference type="PROSITE" id="PS51194"/>
    </source>
</evidence>
<keyword evidence="11" id="KW-1185">Reference proteome</keyword>
<feature type="domain" description="Helicase ATP-binding" evidence="8">
    <location>
        <begin position="241"/>
        <end position="409"/>
    </location>
</feature>
<dbReference type="GO" id="GO:0005634">
    <property type="term" value="C:nucleus"/>
    <property type="evidence" value="ECO:0007669"/>
    <property type="project" value="TreeGrafter"/>
</dbReference>
<dbReference type="AlphaFoldDB" id="A0A8S1D9A7"/>
<evidence type="ECO:0000313" key="11">
    <source>
        <dbReference type="Proteomes" id="UP000494165"/>
    </source>
</evidence>
<evidence type="ECO:0000259" key="8">
    <source>
        <dbReference type="PROSITE" id="PS51192"/>
    </source>
</evidence>
<dbReference type="GO" id="GO:0003678">
    <property type="term" value="F:DNA helicase activity"/>
    <property type="evidence" value="ECO:0007669"/>
    <property type="project" value="TreeGrafter"/>
</dbReference>
<evidence type="ECO:0000256" key="7">
    <source>
        <dbReference type="SAM" id="MobiDB-lite"/>
    </source>
</evidence>
<evidence type="ECO:0000256" key="4">
    <source>
        <dbReference type="ARBA" id="ARBA00022801"/>
    </source>
</evidence>
<dbReference type="InterPro" id="IPR011545">
    <property type="entry name" value="DEAD/DEAH_box_helicase_dom"/>
</dbReference>
<dbReference type="CDD" id="cd18791">
    <property type="entry name" value="SF2_C_RHA"/>
    <property type="match status" value="1"/>
</dbReference>
<dbReference type="GO" id="GO:0002151">
    <property type="term" value="F:G-quadruplex RNA binding"/>
    <property type="evidence" value="ECO:0007669"/>
    <property type="project" value="TreeGrafter"/>
</dbReference>
<evidence type="ECO:0000256" key="3">
    <source>
        <dbReference type="ARBA" id="ARBA00022741"/>
    </source>
</evidence>
<dbReference type="FunFam" id="3.40.50.300:FF:000284">
    <property type="entry name" value="probable ATP-dependent RNA helicase YTHDC2"/>
    <property type="match status" value="1"/>
</dbReference>
<dbReference type="Gene3D" id="3.40.50.300">
    <property type="entry name" value="P-loop containing nucleotide triphosphate hydrolases"/>
    <property type="match status" value="2"/>
</dbReference>
<dbReference type="Pfam" id="PF00271">
    <property type="entry name" value="Helicase_C"/>
    <property type="match status" value="1"/>
</dbReference>
<keyword evidence="5" id="KW-0347">Helicase</keyword>
<dbReference type="SMART" id="SM00847">
    <property type="entry name" value="HA2"/>
    <property type="match status" value="1"/>
</dbReference>
<evidence type="ECO:0000256" key="6">
    <source>
        <dbReference type="ARBA" id="ARBA00022840"/>
    </source>
</evidence>
<feature type="compositionally biased region" description="Basic residues" evidence="7">
    <location>
        <begin position="49"/>
        <end position="59"/>
    </location>
</feature>
<dbReference type="SUPFAM" id="SSF52540">
    <property type="entry name" value="P-loop containing nucleoside triphosphate hydrolases"/>
    <property type="match status" value="1"/>
</dbReference>
<protein>
    <recommendedName>
        <fullName evidence="2">RNA helicase</fullName>
        <ecNumber evidence="2">3.6.4.13</ecNumber>
    </recommendedName>
</protein>
<dbReference type="PROSITE" id="PS51194">
    <property type="entry name" value="HELICASE_CTER"/>
    <property type="match status" value="1"/>
</dbReference>
<reference evidence="10 11" key="1">
    <citation type="submission" date="2020-04" db="EMBL/GenBank/DDBJ databases">
        <authorList>
            <person name="Alioto T."/>
            <person name="Alioto T."/>
            <person name="Gomez Garrido J."/>
        </authorList>
    </citation>
    <scope>NUCLEOTIDE SEQUENCE [LARGE SCALE GENOMIC DNA]</scope>
</reference>
<evidence type="ECO:0000256" key="1">
    <source>
        <dbReference type="ARBA" id="ARBA00008792"/>
    </source>
</evidence>
<dbReference type="Pfam" id="PF07717">
    <property type="entry name" value="OB_NTP_bind"/>
    <property type="match status" value="1"/>
</dbReference>
<keyword evidence="4" id="KW-0378">Hydrolase</keyword>
<dbReference type="SMART" id="SM00490">
    <property type="entry name" value="HELICc"/>
    <property type="match status" value="1"/>
</dbReference>
<dbReference type="PANTHER" id="PTHR18934:SF237">
    <property type="entry name" value="ATP-DEPENDENT DNA_RNA HELICASE DHX36"/>
    <property type="match status" value="1"/>
</dbReference>
<dbReference type="PANTHER" id="PTHR18934">
    <property type="entry name" value="ATP-DEPENDENT RNA HELICASE"/>
    <property type="match status" value="1"/>
</dbReference>
<dbReference type="InterPro" id="IPR048333">
    <property type="entry name" value="HA2_WH"/>
</dbReference>
<dbReference type="GO" id="GO:0005524">
    <property type="term" value="F:ATP binding"/>
    <property type="evidence" value="ECO:0007669"/>
    <property type="project" value="UniProtKB-KW"/>
</dbReference>
<evidence type="ECO:0000256" key="2">
    <source>
        <dbReference type="ARBA" id="ARBA00012552"/>
    </source>
</evidence>
<dbReference type="EMBL" id="CADEPI010000136">
    <property type="protein sequence ID" value="CAB3376909.1"/>
    <property type="molecule type" value="Genomic_DNA"/>
</dbReference>
<accession>A0A8S1D9A7</accession>
<dbReference type="GO" id="GO:0005737">
    <property type="term" value="C:cytoplasm"/>
    <property type="evidence" value="ECO:0007669"/>
    <property type="project" value="TreeGrafter"/>
</dbReference>
<dbReference type="GO" id="GO:0016787">
    <property type="term" value="F:hydrolase activity"/>
    <property type="evidence" value="ECO:0007669"/>
    <property type="project" value="UniProtKB-KW"/>
</dbReference>
<dbReference type="GO" id="GO:0003724">
    <property type="term" value="F:RNA helicase activity"/>
    <property type="evidence" value="ECO:0007669"/>
    <property type="project" value="UniProtKB-EC"/>
</dbReference>
<dbReference type="Pfam" id="PF04408">
    <property type="entry name" value="WHD_HA2"/>
    <property type="match status" value="1"/>
</dbReference>
<dbReference type="PROSITE" id="PS51192">
    <property type="entry name" value="HELICASE_ATP_BIND_1"/>
    <property type="match status" value="1"/>
</dbReference>
<dbReference type="FunFam" id="1.20.120.1080:FF:000002">
    <property type="entry name" value="Putative ATP-dependent RNA helicase DHX36"/>
    <property type="match status" value="1"/>
</dbReference>
<proteinExistence type="inferred from homology"/>
<dbReference type="FunFam" id="3.40.50.300:FF:001528">
    <property type="entry name" value="ATP-dependent RNA helicase YTHDC2"/>
    <property type="match status" value="1"/>
</dbReference>
<feature type="domain" description="Helicase C-terminal" evidence="9">
    <location>
        <begin position="494"/>
        <end position="667"/>
    </location>
</feature>
<keyword evidence="6" id="KW-0067">ATP-binding</keyword>
<sequence length="1017" mass="116773">MRLSNKLKEFSKRIIIFCREVSDISFTNSAEIRNFDTKTMSQRGFYRSRGGRNRSRNARAWHDTPEMASGSTESTEDRSQFRNRPPRGLRGREIGIHYRNLSLRKRGVDLARSDGSRERGERWPNRRQAEEEQLRKKLTVTLDQRRAERISAMLAETEGQTVAAGFKYHEIGESEFKRRFLQNLEGNLKGRSPPFEPMVQDIELDDSLKLDLKRKQMDFRYIKMKQDRAKLPAADKRAEVVDAVRENQVVVISGETGCGKTTQVPQFILDDAIERGQGSLCRIICTQPRRISAVSIAQRVAEERSEKLGKSVGYQIRLECALPRQQGCILYCTTGILLQFLQSDPNLKLTTHIVIDEIHEQDILSDFILTIVKDLLPRRPDLKVILMSATLNAESFSKYYHNCPMIHIPGFTHPVTVYHLEDVLKFTDFKIEGKANKRPIWTNYTRDGKERKVANMKYEEMMGPFLRHLKSKGYPEHVIQSLSLPESEEMNMELITALIRYICQSQPEGAILVFLPGWDQISKLHKMVTESSFFSKSNFLVLPLHSQMPTINQKEIFLRPPTGVRKIIIATNIAETSITIDDVVYVIDSGKIKMKNYNVEDNLQTLLPEWVSFANAKQRRGRAGRVRPGVCYHLFSQRREMELANYPIPEMLRSRLDEVILQVKILQLGKVKPFLAKVMQPPNPIAVENALQLLNVLNALDEDENLTPLGFHLAQLPMDPQLGKMILMASLFRCLDPVLSIAASLSFKDPFNLPLGCEKKVDKQKFELSRGQKSDHLVLSEAVRLWEQADATGDGGRFCWTNFLSSSILVMIRRMKGQLAEHLMRMKFVDSTDPKDPNLNINSKNYALIKAVVCAGLYPNIAVLTKVRREKKVLRTATERRVALHPKSVNNFPETFESVLFVYHLKLKSAMVYLHDTSMVFPMPLLFFGSSLRQLRQEQTLVTMDQFEFRCSQQTADLIMELRRRLDSLLEYKITHPHTTDWNSNLAEKSLIQAIVELISTEDKTPYCVSDFEDDSD</sequence>